<sequence length="37" mass="4429">MYPEYMDRMNDKVDSYCIQSILISVRGRPRTVNRMCS</sequence>
<proteinExistence type="predicted"/>
<accession>A0A2P2PVJ6</accession>
<name>A0A2P2PVJ6_RHIMU</name>
<reference evidence="1" key="1">
    <citation type="submission" date="2018-02" db="EMBL/GenBank/DDBJ databases">
        <title>Rhizophora mucronata_Transcriptome.</title>
        <authorList>
            <person name="Meera S.P."/>
            <person name="Sreeshan A."/>
            <person name="Augustine A."/>
        </authorList>
    </citation>
    <scope>NUCLEOTIDE SEQUENCE</scope>
    <source>
        <tissue evidence="1">Leaf</tissue>
    </source>
</reference>
<dbReference type="AlphaFoldDB" id="A0A2P2PVJ6"/>
<organism evidence="1">
    <name type="scientific">Rhizophora mucronata</name>
    <name type="common">Asiatic mangrove</name>
    <dbReference type="NCBI Taxonomy" id="61149"/>
    <lineage>
        <taxon>Eukaryota</taxon>
        <taxon>Viridiplantae</taxon>
        <taxon>Streptophyta</taxon>
        <taxon>Embryophyta</taxon>
        <taxon>Tracheophyta</taxon>
        <taxon>Spermatophyta</taxon>
        <taxon>Magnoliopsida</taxon>
        <taxon>eudicotyledons</taxon>
        <taxon>Gunneridae</taxon>
        <taxon>Pentapetalae</taxon>
        <taxon>rosids</taxon>
        <taxon>fabids</taxon>
        <taxon>Malpighiales</taxon>
        <taxon>Rhizophoraceae</taxon>
        <taxon>Rhizophora</taxon>
    </lineage>
</organism>
<dbReference type="EMBL" id="GGEC01078293">
    <property type="protein sequence ID" value="MBX58777.1"/>
    <property type="molecule type" value="Transcribed_RNA"/>
</dbReference>
<protein>
    <submittedName>
        <fullName evidence="1">Uncharacterized protein</fullName>
    </submittedName>
</protein>
<evidence type="ECO:0000313" key="1">
    <source>
        <dbReference type="EMBL" id="MBX58777.1"/>
    </source>
</evidence>